<dbReference type="InterPro" id="IPR014284">
    <property type="entry name" value="RNA_pol_sigma-70_dom"/>
</dbReference>
<dbReference type="NCBIfam" id="TIGR02937">
    <property type="entry name" value="sigma70-ECF"/>
    <property type="match status" value="1"/>
</dbReference>
<sequence>MSNTIIDLCWNDFIEGDKKAFEQIYRALLPSLYEYGMRRVKDEDYVRDAIQEVFIKFWENRNKLKVISNPKHYLLVALKNSLLNTQLRDGRLSSFGENDDFQLTYDVESSYIAAEEQRSNALKLIQALEQLTGKQKEVIFLRYFEELSYEEISVLTNISVKSLYKLNNRAMATLKEIMGMPKQSLLVLLYIIKFLYS</sequence>
<evidence type="ECO:0000256" key="2">
    <source>
        <dbReference type="ARBA" id="ARBA00023015"/>
    </source>
</evidence>
<dbReference type="PANTHER" id="PTHR43133:SF46">
    <property type="entry name" value="RNA POLYMERASE SIGMA-70 FACTOR ECF SUBFAMILY"/>
    <property type="match status" value="1"/>
</dbReference>
<dbReference type="AlphaFoldDB" id="A0A363NZS6"/>
<dbReference type="EMBL" id="QCXX01000001">
    <property type="protein sequence ID" value="PUV26247.1"/>
    <property type="molecule type" value="Genomic_DNA"/>
</dbReference>
<dbReference type="PANTHER" id="PTHR43133">
    <property type="entry name" value="RNA POLYMERASE ECF-TYPE SIGMA FACTO"/>
    <property type="match status" value="1"/>
</dbReference>
<dbReference type="GO" id="GO:0003677">
    <property type="term" value="F:DNA binding"/>
    <property type="evidence" value="ECO:0007669"/>
    <property type="project" value="InterPro"/>
</dbReference>
<evidence type="ECO:0000313" key="8">
    <source>
        <dbReference type="Proteomes" id="UP000250831"/>
    </source>
</evidence>
<dbReference type="InterPro" id="IPR036388">
    <property type="entry name" value="WH-like_DNA-bd_sf"/>
</dbReference>
<dbReference type="OrthoDB" id="9150024at2"/>
<comment type="caution">
    <text evidence="7">The sequence shown here is derived from an EMBL/GenBank/DDBJ whole genome shotgun (WGS) entry which is preliminary data.</text>
</comment>
<dbReference type="InterPro" id="IPR013249">
    <property type="entry name" value="RNA_pol_sigma70_r4_t2"/>
</dbReference>
<dbReference type="Gene3D" id="1.10.10.10">
    <property type="entry name" value="Winged helix-like DNA-binding domain superfamily/Winged helix DNA-binding domain"/>
    <property type="match status" value="1"/>
</dbReference>
<dbReference type="Pfam" id="PF08281">
    <property type="entry name" value="Sigma70_r4_2"/>
    <property type="match status" value="1"/>
</dbReference>
<evidence type="ECO:0000259" key="5">
    <source>
        <dbReference type="Pfam" id="PF04542"/>
    </source>
</evidence>
<dbReference type="InterPro" id="IPR013325">
    <property type="entry name" value="RNA_pol_sigma_r2"/>
</dbReference>
<dbReference type="SUPFAM" id="SSF88659">
    <property type="entry name" value="Sigma3 and sigma4 domains of RNA polymerase sigma factors"/>
    <property type="match status" value="1"/>
</dbReference>
<organism evidence="7 8">
    <name type="scientific">Sphingobacterium athyrii</name>
    <dbReference type="NCBI Taxonomy" id="2152717"/>
    <lineage>
        <taxon>Bacteria</taxon>
        <taxon>Pseudomonadati</taxon>
        <taxon>Bacteroidota</taxon>
        <taxon>Sphingobacteriia</taxon>
        <taxon>Sphingobacteriales</taxon>
        <taxon>Sphingobacteriaceae</taxon>
        <taxon>Sphingobacterium</taxon>
    </lineage>
</organism>
<feature type="domain" description="RNA polymerase sigma factor 70 region 4 type 2" evidence="6">
    <location>
        <begin position="123"/>
        <end position="174"/>
    </location>
</feature>
<keyword evidence="3" id="KW-0731">Sigma factor</keyword>
<dbReference type="InterPro" id="IPR007627">
    <property type="entry name" value="RNA_pol_sigma70_r2"/>
</dbReference>
<dbReference type="RefSeq" id="WP_108632535.1">
    <property type="nucleotide sequence ID" value="NZ_QCXX01000001.1"/>
</dbReference>
<dbReference type="CDD" id="cd06171">
    <property type="entry name" value="Sigma70_r4"/>
    <property type="match status" value="1"/>
</dbReference>
<protein>
    <recommendedName>
        <fullName evidence="9">Sigma-70 family RNA polymerase sigma factor</fullName>
    </recommendedName>
</protein>
<comment type="similarity">
    <text evidence="1">Belongs to the sigma-70 factor family. ECF subfamily.</text>
</comment>
<evidence type="ECO:0000256" key="1">
    <source>
        <dbReference type="ARBA" id="ARBA00010641"/>
    </source>
</evidence>
<accession>A0A363NZS6</accession>
<evidence type="ECO:0000313" key="7">
    <source>
        <dbReference type="EMBL" id="PUV26247.1"/>
    </source>
</evidence>
<keyword evidence="2" id="KW-0805">Transcription regulation</keyword>
<dbReference type="InterPro" id="IPR013324">
    <property type="entry name" value="RNA_pol_sigma_r3/r4-like"/>
</dbReference>
<keyword evidence="4" id="KW-0804">Transcription</keyword>
<evidence type="ECO:0000256" key="3">
    <source>
        <dbReference type="ARBA" id="ARBA00023082"/>
    </source>
</evidence>
<dbReference type="Pfam" id="PF04542">
    <property type="entry name" value="Sigma70_r2"/>
    <property type="match status" value="1"/>
</dbReference>
<dbReference type="Gene3D" id="1.10.1740.10">
    <property type="match status" value="1"/>
</dbReference>
<evidence type="ECO:0000256" key="4">
    <source>
        <dbReference type="ARBA" id="ARBA00023163"/>
    </source>
</evidence>
<reference evidence="7 8" key="1">
    <citation type="submission" date="2018-04" db="EMBL/GenBank/DDBJ databases">
        <title>Sphingobacterium sp. M46 Genome.</title>
        <authorList>
            <person name="Cheng J."/>
            <person name="Li Y."/>
        </authorList>
    </citation>
    <scope>NUCLEOTIDE SEQUENCE [LARGE SCALE GENOMIC DNA]</scope>
    <source>
        <strain evidence="7 8">M46</strain>
    </source>
</reference>
<evidence type="ECO:0008006" key="9">
    <source>
        <dbReference type="Google" id="ProtNLM"/>
    </source>
</evidence>
<dbReference type="SUPFAM" id="SSF88946">
    <property type="entry name" value="Sigma2 domain of RNA polymerase sigma factors"/>
    <property type="match status" value="1"/>
</dbReference>
<keyword evidence="8" id="KW-1185">Reference proteome</keyword>
<evidence type="ECO:0000259" key="6">
    <source>
        <dbReference type="Pfam" id="PF08281"/>
    </source>
</evidence>
<proteinExistence type="inferred from homology"/>
<dbReference type="GO" id="GO:0006352">
    <property type="term" value="P:DNA-templated transcription initiation"/>
    <property type="evidence" value="ECO:0007669"/>
    <property type="project" value="InterPro"/>
</dbReference>
<dbReference type="InterPro" id="IPR039425">
    <property type="entry name" value="RNA_pol_sigma-70-like"/>
</dbReference>
<name>A0A363NZS6_9SPHI</name>
<dbReference type="Proteomes" id="UP000250831">
    <property type="component" value="Unassembled WGS sequence"/>
</dbReference>
<feature type="domain" description="RNA polymerase sigma-70 region 2" evidence="5">
    <location>
        <begin position="24"/>
        <end position="85"/>
    </location>
</feature>
<gene>
    <name evidence="7" type="ORF">DCO56_04640</name>
</gene>
<dbReference type="GO" id="GO:0016987">
    <property type="term" value="F:sigma factor activity"/>
    <property type="evidence" value="ECO:0007669"/>
    <property type="project" value="UniProtKB-KW"/>
</dbReference>